<protein>
    <recommendedName>
        <fullName evidence="4">Survival motor neuron Tudor domain-containing protein</fullName>
    </recommendedName>
</protein>
<dbReference type="GeneID" id="81358994"/>
<evidence type="ECO:0000256" key="1">
    <source>
        <dbReference type="SAM" id="MobiDB-lite"/>
    </source>
</evidence>
<dbReference type="EMBL" id="JAPQKI010000006">
    <property type="protein sequence ID" value="KAJ5095231.1"/>
    <property type="molecule type" value="Genomic_DNA"/>
</dbReference>
<dbReference type="RefSeq" id="XP_056473381.1">
    <property type="nucleotide sequence ID" value="XM_056620015.1"/>
</dbReference>
<reference evidence="2" key="2">
    <citation type="journal article" date="2023" name="IMA Fungus">
        <title>Comparative genomic study of the Penicillium genus elucidates a diverse pangenome and 15 lateral gene transfer events.</title>
        <authorList>
            <person name="Petersen C."/>
            <person name="Sorensen T."/>
            <person name="Nielsen M.R."/>
            <person name="Sondergaard T.E."/>
            <person name="Sorensen J.L."/>
            <person name="Fitzpatrick D.A."/>
            <person name="Frisvad J.C."/>
            <person name="Nielsen K.L."/>
        </authorList>
    </citation>
    <scope>NUCLEOTIDE SEQUENCE</scope>
    <source>
        <strain evidence="2">IBT 30761</strain>
    </source>
</reference>
<organism evidence="2 3">
    <name type="scientific">Penicillium argentinense</name>
    <dbReference type="NCBI Taxonomy" id="1131581"/>
    <lineage>
        <taxon>Eukaryota</taxon>
        <taxon>Fungi</taxon>
        <taxon>Dikarya</taxon>
        <taxon>Ascomycota</taxon>
        <taxon>Pezizomycotina</taxon>
        <taxon>Eurotiomycetes</taxon>
        <taxon>Eurotiomycetidae</taxon>
        <taxon>Eurotiales</taxon>
        <taxon>Aspergillaceae</taxon>
        <taxon>Penicillium</taxon>
    </lineage>
</organism>
<feature type="compositionally biased region" description="Basic and acidic residues" evidence="1">
    <location>
        <begin position="1"/>
        <end position="12"/>
    </location>
</feature>
<feature type="region of interest" description="Disordered" evidence="1">
    <location>
        <begin position="1"/>
        <end position="20"/>
    </location>
</feature>
<feature type="region of interest" description="Disordered" evidence="1">
    <location>
        <begin position="168"/>
        <end position="191"/>
    </location>
</feature>
<gene>
    <name evidence="2" type="ORF">N7532_007522</name>
</gene>
<feature type="region of interest" description="Disordered" evidence="1">
    <location>
        <begin position="47"/>
        <end position="117"/>
    </location>
</feature>
<evidence type="ECO:0000313" key="3">
    <source>
        <dbReference type="Proteomes" id="UP001149074"/>
    </source>
</evidence>
<evidence type="ECO:0000313" key="2">
    <source>
        <dbReference type="EMBL" id="KAJ5095231.1"/>
    </source>
</evidence>
<proteinExistence type="predicted"/>
<evidence type="ECO:0008006" key="4">
    <source>
        <dbReference type="Google" id="ProtNLM"/>
    </source>
</evidence>
<reference evidence="2" key="1">
    <citation type="submission" date="2022-11" db="EMBL/GenBank/DDBJ databases">
        <authorList>
            <person name="Petersen C."/>
        </authorList>
    </citation>
    <scope>NUCLEOTIDE SEQUENCE</scope>
    <source>
        <strain evidence="2">IBT 30761</strain>
    </source>
</reference>
<comment type="caution">
    <text evidence="2">The sequence shown here is derived from an EMBL/GenBank/DDBJ whole genome shotgun (WGS) entry which is preliminary data.</text>
</comment>
<name>A0A9W9F804_9EURO</name>
<dbReference type="AlphaFoldDB" id="A0A9W9F804"/>
<sequence length="232" mass="26460">MANSKESKRAEPMWDDDGIAASWDSVYQEYQRYHSIAARGENVEEVLRKAQEAETAQQDDTEQHDQAEDEVTDETDKAELEHALQTVESETEYEPQDIRVPPGPKLPAGSSKEAPIMVDTPSTVTSEYGYTTLQKHLSLTPEPHEDDIRITASYRFLGYYTALDQARQKRRRAEASNDGKSPTHPHPDTVPEVVNIDEDCEIRKRRMMSEFWVGYYNGLEEDRHQQAGQGQS</sequence>
<dbReference type="Proteomes" id="UP001149074">
    <property type="component" value="Unassembled WGS sequence"/>
</dbReference>
<dbReference type="CDD" id="cd22851">
    <property type="entry name" value="SMN_N"/>
    <property type="match status" value="1"/>
</dbReference>
<accession>A0A9W9F804</accession>
<keyword evidence="3" id="KW-1185">Reference proteome</keyword>
<dbReference type="OrthoDB" id="197400at2759"/>